<dbReference type="OrthoDB" id="78088at2759"/>
<evidence type="ECO:0000256" key="1">
    <source>
        <dbReference type="ARBA" id="ARBA00006854"/>
    </source>
</evidence>
<feature type="compositionally biased region" description="Acidic residues" evidence="3">
    <location>
        <begin position="442"/>
        <end position="455"/>
    </location>
</feature>
<feature type="compositionally biased region" description="Basic and acidic residues" evidence="3">
    <location>
        <begin position="58"/>
        <end position="68"/>
    </location>
</feature>
<feature type="compositionally biased region" description="Low complexity" evidence="3">
    <location>
        <begin position="216"/>
        <end position="244"/>
    </location>
</feature>
<feature type="compositionally biased region" description="Basic and acidic residues" evidence="3">
    <location>
        <begin position="425"/>
        <end position="436"/>
    </location>
</feature>
<feature type="compositionally biased region" description="Basic and acidic residues" evidence="3">
    <location>
        <begin position="1090"/>
        <end position="1127"/>
    </location>
</feature>
<feature type="compositionally biased region" description="Basic residues" evidence="3">
    <location>
        <begin position="1"/>
        <end position="11"/>
    </location>
</feature>
<reference evidence="5" key="1">
    <citation type="submission" date="2021-01" db="UniProtKB">
        <authorList>
            <consortium name="EnsemblMetazoa"/>
        </authorList>
    </citation>
    <scope>IDENTIFICATION</scope>
</reference>
<comment type="similarity">
    <text evidence="1">Belongs to the WAPL family.</text>
</comment>
<feature type="compositionally biased region" description="Low complexity" evidence="3">
    <location>
        <begin position="252"/>
        <end position="270"/>
    </location>
</feature>
<dbReference type="EnsemblMetazoa" id="CLYHEMT021090.1">
    <property type="protein sequence ID" value="CLYHEMP021090.1"/>
    <property type="gene ID" value="CLYHEMG021090"/>
</dbReference>
<dbReference type="InterPro" id="IPR022771">
    <property type="entry name" value="WAPL_C"/>
</dbReference>
<evidence type="ECO:0000256" key="2">
    <source>
        <dbReference type="SAM" id="Coils"/>
    </source>
</evidence>
<organism evidence="5 6">
    <name type="scientific">Clytia hemisphaerica</name>
    <dbReference type="NCBI Taxonomy" id="252671"/>
    <lineage>
        <taxon>Eukaryota</taxon>
        <taxon>Metazoa</taxon>
        <taxon>Cnidaria</taxon>
        <taxon>Hydrozoa</taxon>
        <taxon>Hydroidolina</taxon>
        <taxon>Leptothecata</taxon>
        <taxon>Obeliida</taxon>
        <taxon>Clytiidae</taxon>
        <taxon>Clytia</taxon>
    </lineage>
</organism>
<dbReference type="Pfam" id="PF07814">
    <property type="entry name" value="WAPL"/>
    <property type="match status" value="1"/>
</dbReference>
<protein>
    <recommendedName>
        <fullName evidence="4">WAPL domain-containing protein</fullName>
    </recommendedName>
</protein>
<feature type="coiled-coil region" evidence="2">
    <location>
        <begin position="1038"/>
        <end position="1065"/>
    </location>
</feature>
<feature type="compositionally biased region" description="Polar residues" evidence="3">
    <location>
        <begin position="383"/>
        <end position="392"/>
    </location>
</feature>
<feature type="region of interest" description="Disordered" evidence="3">
    <location>
        <begin position="1"/>
        <end position="76"/>
    </location>
</feature>
<keyword evidence="6" id="KW-1185">Reference proteome</keyword>
<feature type="compositionally biased region" description="Basic and acidic residues" evidence="3">
    <location>
        <begin position="542"/>
        <end position="555"/>
    </location>
</feature>
<feature type="compositionally biased region" description="Basic residues" evidence="3">
    <location>
        <begin position="294"/>
        <end position="311"/>
    </location>
</feature>
<accession>A0A7M5XCL5</accession>
<feature type="compositionally biased region" description="Low complexity" evidence="3">
    <location>
        <begin position="160"/>
        <end position="169"/>
    </location>
</feature>
<sequence length="1231" mass="137585">MPKVNATKRKAYTYGGQKKSDNDGWKEIAKSPKAGKVSLPKSKGIWTSISVSPFKKSPFKEPTKRKENEDDDPFSFNDMDADCFDFKENGINVSPKKNLKVAQSPRSASKKNPLLSGKALPEESQTINVSDLKENKKKTGKTDLKGFKKGTLAALKAELSSPKKSPTKSPSKRTTKQDQATKSPKKGSLAALQAKLQSPKKNNTKAKETKPRTNKKSPPSNTSKKSPTTSKSSVVSNKAPSKSAKPVKKSAKSPTKTTTATKDPTISAKAATKKSPTKANNSPAKKSSKETKKSPVKAKKSPVKIMSKKVKVSSAKKVTPKTKTEKIDSKTKKITLEKVPVKPKAGRPKKKITSPVKEKILVEKENDTKPKRGRGRPARKIPQTESEASQEPPSKRAKKSAKVSQQASQELTEPDIEMSGESEEIFPKGDEDKKGVDITGDSCEEDSNEQEEPEDVITMSSEDTQEESTVSESQEAEENNIESNDNTEDLESVEGEEEEPVKKTKSVFAYYDKPKNIFAESKKNVIFNDDDDDFGNDLAAVEVDRKKKDQMKKSDGVTPSTPEKSGQNSEVIRGGEVDKEKKLVKSPFKSLNPNFRKYRRFSALPTDITMAPNDQEEISSQEYDNENEENGELEKSSFLHMTNIFGQSGSSAFRVRKDEKELYTVVRDTKHAYQCLEHGETQLFKDDLEYLLDGLKSSQNTSTRCLSALNLASKCLSPEFRMHMKAHGVFDSIFSLLQDAHTDELLSLCTSSIMYIISKDRQKTGFSKKMIAFVLNILTKAPSTQPSGQKTSEKINNKVKDLFEKYDDSVIDSLNVTSGILARETLLSLTSQKTGEWFKEDIRILGGLDHICDEIYSSSRCMQKREELIKHFKQTERCLLLLCDITFRCSKNQEHLALYREGLLISSLVRIITFITTKVDLSEDFDTTCQSCLFAILRFLTNLSHENETGSVKICKQEDALNCFMRCVLYMPQFLAENKTFDFIVVALGLLINLTEHSKQNIEILNTAFGPACYESENSSSIDDEVSPVESLTRLFLVRNEASKDGDLMEELERLEKEQDEKDAEMHYHDGEDALVCGDKFDDTVEESDKDTIMKEEGETKDGETKEEEKASTSGEKKPEESAIQLNKKEKEDIKNTLEKAHQHMEDSHVAAYSALLIGLLAERNKENQDSIHALLPNGDFLPMQTSLEKILAFMKMTGATNEAGFKVIQRIIDFFKECCQKYQGVTSNES</sequence>
<proteinExistence type="inferred from homology"/>
<feature type="region of interest" description="Disordered" evidence="3">
    <location>
        <begin position="88"/>
        <end position="506"/>
    </location>
</feature>
<dbReference type="InterPro" id="IPR039874">
    <property type="entry name" value="WAPL"/>
</dbReference>
<keyword evidence="2" id="KW-0175">Coiled coil</keyword>
<feature type="compositionally biased region" description="Polar residues" evidence="3">
    <location>
        <begin position="402"/>
        <end position="411"/>
    </location>
</feature>
<feature type="compositionally biased region" description="Acidic residues" evidence="3">
    <location>
        <begin position="412"/>
        <end position="424"/>
    </location>
</feature>
<dbReference type="Proteomes" id="UP000594262">
    <property type="component" value="Unplaced"/>
</dbReference>
<feature type="compositionally biased region" description="Basic and acidic residues" evidence="3">
    <location>
        <begin position="356"/>
        <end position="370"/>
    </location>
</feature>
<feature type="region of interest" description="Disordered" evidence="3">
    <location>
        <begin position="1085"/>
        <end position="1127"/>
    </location>
</feature>
<dbReference type="InterPro" id="IPR011989">
    <property type="entry name" value="ARM-like"/>
</dbReference>
<dbReference type="InterPro" id="IPR012502">
    <property type="entry name" value="WAPL_dom"/>
</dbReference>
<dbReference type="PANTHER" id="PTHR22100">
    <property type="entry name" value="WINGS APART-LIKE PROTEIN HOMOLOG"/>
    <property type="match status" value="1"/>
</dbReference>
<feature type="compositionally biased region" description="Acidic residues" evidence="3">
    <location>
        <begin position="474"/>
        <end position="499"/>
    </location>
</feature>
<feature type="compositionally biased region" description="Polar residues" evidence="3">
    <location>
        <begin position="557"/>
        <end position="570"/>
    </location>
</feature>
<dbReference type="GeneID" id="136805114"/>
<dbReference type="PANTHER" id="PTHR22100:SF13">
    <property type="entry name" value="WINGS APART-LIKE PROTEIN HOMOLOG"/>
    <property type="match status" value="1"/>
</dbReference>
<evidence type="ECO:0000313" key="6">
    <source>
        <dbReference type="Proteomes" id="UP000594262"/>
    </source>
</evidence>
<feature type="region of interest" description="Disordered" evidence="3">
    <location>
        <begin position="542"/>
        <end position="577"/>
    </location>
</feature>
<name>A0A7M5XCL5_9CNID</name>
<dbReference type="AlphaFoldDB" id="A0A7M5XCL5"/>
<dbReference type="RefSeq" id="XP_066917778.1">
    <property type="nucleotide sequence ID" value="XM_067061677.1"/>
</dbReference>
<dbReference type="PROSITE" id="PS51271">
    <property type="entry name" value="WAPL"/>
    <property type="match status" value="1"/>
</dbReference>
<dbReference type="SUPFAM" id="SSF48371">
    <property type="entry name" value="ARM repeat"/>
    <property type="match status" value="1"/>
</dbReference>
<feature type="domain" description="WAPL" evidence="4">
    <location>
        <begin position="656"/>
        <end position="1198"/>
    </location>
</feature>
<dbReference type="Gene3D" id="1.25.10.10">
    <property type="entry name" value="Leucine-rich Repeat Variant"/>
    <property type="match status" value="2"/>
</dbReference>
<feature type="compositionally biased region" description="Basic and acidic residues" evidence="3">
    <location>
        <begin position="18"/>
        <end position="30"/>
    </location>
</feature>
<evidence type="ECO:0000259" key="4">
    <source>
        <dbReference type="PROSITE" id="PS51271"/>
    </source>
</evidence>
<evidence type="ECO:0000313" key="5">
    <source>
        <dbReference type="EnsemblMetazoa" id="CLYHEMP021090.1"/>
    </source>
</evidence>
<feature type="compositionally biased region" description="Basic and acidic residues" evidence="3">
    <location>
        <begin position="322"/>
        <end position="340"/>
    </location>
</feature>
<evidence type="ECO:0000256" key="3">
    <source>
        <dbReference type="SAM" id="MobiDB-lite"/>
    </source>
</evidence>
<dbReference type="InterPro" id="IPR016024">
    <property type="entry name" value="ARM-type_fold"/>
</dbReference>